<dbReference type="InterPro" id="IPR024213">
    <property type="entry name" value="DUF3822"/>
</dbReference>
<comment type="caution">
    <text evidence="1">The sequence shown here is derived from an EMBL/GenBank/DDBJ whole genome shotgun (WGS) entry which is preliminary data.</text>
</comment>
<dbReference type="Gene3D" id="3.30.420.250">
    <property type="match status" value="1"/>
</dbReference>
<sequence length="265" mass="30194">MKLYLRLSAGSLSMAQYELGREPYFAFSTYRLRTETSLTVNLQHARETEEILSRPTSGIEVLVTGPVVAVPLADFREEDCDALYNYCFASQVRRRVFYDTLPLANAILLFALDEDKCTAIEDVFGEVHYRSAQTAVLRYFGAKGIAGARSRRLFVHLHERQADIAVFDGGRLLFVNTFDVREEADVAYYVFNAVRHVGMDVRRDPIFVFGAADLRTRMVNELGRFAQRVVSIDPHEEFNHSIVTANAAVPYDMVCELLRLESRFQ</sequence>
<accession>A0A929WZB9</accession>
<dbReference type="Pfam" id="PF12864">
    <property type="entry name" value="DUF3822"/>
    <property type="match status" value="1"/>
</dbReference>
<dbReference type="Gene3D" id="3.30.420.260">
    <property type="match status" value="1"/>
</dbReference>
<organism evidence="1 2">
    <name type="scientific">Alloprevotella tannerae</name>
    <dbReference type="NCBI Taxonomy" id="76122"/>
    <lineage>
        <taxon>Bacteria</taxon>
        <taxon>Pseudomonadati</taxon>
        <taxon>Bacteroidota</taxon>
        <taxon>Bacteroidia</taxon>
        <taxon>Bacteroidales</taxon>
        <taxon>Prevotellaceae</taxon>
        <taxon>Alloprevotella</taxon>
    </lineage>
</organism>
<reference evidence="1" key="1">
    <citation type="submission" date="2020-04" db="EMBL/GenBank/DDBJ databases">
        <title>Deep metagenomics examines the oral microbiome during advanced dental caries in children, revealing novel taxa and co-occurrences with host molecules.</title>
        <authorList>
            <person name="Baker J.L."/>
            <person name="Morton J.T."/>
            <person name="Dinis M."/>
            <person name="Alvarez R."/>
            <person name="Tran N.C."/>
            <person name="Knight R."/>
            <person name="Edlund A."/>
        </authorList>
    </citation>
    <scope>NUCLEOTIDE SEQUENCE</scope>
    <source>
        <strain evidence="1">JCVI_34_bin.1</strain>
    </source>
</reference>
<name>A0A929WZB9_9BACT</name>
<dbReference type="RefSeq" id="WP_303762726.1">
    <property type="nucleotide sequence ID" value="NZ_JABZGR010000002.1"/>
</dbReference>
<dbReference type="Proteomes" id="UP000704068">
    <property type="component" value="Unassembled WGS sequence"/>
</dbReference>
<dbReference type="AlphaFoldDB" id="A0A929WZB9"/>
<evidence type="ECO:0000313" key="2">
    <source>
        <dbReference type="Proteomes" id="UP000704068"/>
    </source>
</evidence>
<dbReference type="EMBL" id="JABZGR010000002">
    <property type="protein sequence ID" value="MBF0969658.1"/>
    <property type="molecule type" value="Genomic_DNA"/>
</dbReference>
<gene>
    <name evidence="1" type="ORF">HXK21_01250</name>
</gene>
<proteinExistence type="predicted"/>
<protein>
    <submittedName>
        <fullName evidence="1">DUF3822 family protein</fullName>
    </submittedName>
</protein>
<evidence type="ECO:0000313" key="1">
    <source>
        <dbReference type="EMBL" id="MBF0969658.1"/>
    </source>
</evidence>
<dbReference type="CDD" id="cd24013">
    <property type="entry name" value="ASKHA_ATPase_BT3980-like"/>
    <property type="match status" value="1"/>
</dbReference>